<dbReference type="PANTHER" id="PTHR47972:SF45">
    <property type="entry name" value="PROTEIN CLARET SEGREGATIONAL"/>
    <property type="match status" value="1"/>
</dbReference>
<evidence type="ECO:0000256" key="7">
    <source>
        <dbReference type="SAM" id="MobiDB-lite"/>
    </source>
</evidence>
<keyword evidence="1" id="KW-0493">Microtubule</keyword>
<dbReference type="Proteomes" id="UP000521943">
    <property type="component" value="Unassembled WGS sequence"/>
</dbReference>
<keyword evidence="6" id="KW-0175">Coiled coil</keyword>
<comment type="similarity">
    <text evidence="5">Belongs to the TRAFAC class myosin-kinesin ATPase superfamily. Kinesin family.</text>
</comment>
<feature type="binding site" evidence="5">
    <location>
        <begin position="276"/>
        <end position="283"/>
    </location>
    <ligand>
        <name>ATP</name>
        <dbReference type="ChEBI" id="CHEBI:30616"/>
    </ligand>
</feature>
<dbReference type="SUPFAM" id="SSF52540">
    <property type="entry name" value="P-loop containing nucleoside triphosphate hydrolases"/>
    <property type="match status" value="1"/>
</dbReference>
<feature type="coiled-coil region" evidence="6">
    <location>
        <begin position="110"/>
        <end position="151"/>
    </location>
</feature>
<dbReference type="GO" id="GO:0003777">
    <property type="term" value="F:microtubule motor activity"/>
    <property type="evidence" value="ECO:0007669"/>
    <property type="project" value="InterPro"/>
</dbReference>
<feature type="region of interest" description="Disordered" evidence="7">
    <location>
        <begin position="344"/>
        <end position="363"/>
    </location>
</feature>
<evidence type="ECO:0000256" key="1">
    <source>
        <dbReference type="ARBA" id="ARBA00022701"/>
    </source>
</evidence>
<dbReference type="SMART" id="SM00129">
    <property type="entry name" value="KISc"/>
    <property type="match status" value="1"/>
</dbReference>
<name>A0A8H6I5X5_9AGAR</name>
<feature type="compositionally biased region" description="Basic and acidic residues" evidence="7">
    <location>
        <begin position="344"/>
        <end position="358"/>
    </location>
</feature>
<gene>
    <name evidence="9" type="ORF">DFP72DRAFT_806366</name>
</gene>
<dbReference type="PROSITE" id="PS50067">
    <property type="entry name" value="KINESIN_MOTOR_2"/>
    <property type="match status" value="1"/>
</dbReference>
<proteinExistence type="inferred from homology"/>
<dbReference type="InterPro" id="IPR027640">
    <property type="entry name" value="Kinesin-like_fam"/>
</dbReference>
<dbReference type="GO" id="GO:0005524">
    <property type="term" value="F:ATP binding"/>
    <property type="evidence" value="ECO:0007669"/>
    <property type="project" value="UniProtKB-UniRule"/>
</dbReference>
<dbReference type="Gene3D" id="3.40.850.10">
    <property type="entry name" value="Kinesin motor domain"/>
    <property type="match status" value="1"/>
</dbReference>
<keyword evidence="9" id="KW-0378">Hydrolase</keyword>
<reference evidence="9 10" key="1">
    <citation type="submission" date="2020-07" db="EMBL/GenBank/DDBJ databases">
        <title>Comparative genomics of pyrophilous fungi reveals a link between fire events and developmental genes.</title>
        <authorList>
            <consortium name="DOE Joint Genome Institute"/>
            <person name="Steindorff A.S."/>
            <person name="Carver A."/>
            <person name="Calhoun S."/>
            <person name="Stillman K."/>
            <person name="Liu H."/>
            <person name="Lipzen A."/>
            <person name="Pangilinan J."/>
            <person name="Labutti K."/>
            <person name="Bruns T.D."/>
            <person name="Grigoriev I.V."/>
        </authorList>
    </citation>
    <scope>NUCLEOTIDE SEQUENCE [LARGE SCALE GENOMIC DNA]</scope>
    <source>
        <strain evidence="9 10">CBS 144469</strain>
    </source>
</reference>
<dbReference type="PRINTS" id="PR00380">
    <property type="entry name" value="KINESINHEAVY"/>
</dbReference>
<dbReference type="InterPro" id="IPR036961">
    <property type="entry name" value="Kinesin_motor_dom_sf"/>
</dbReference>
<dbReference type="GO" id="GO:0007018">
    <property type="term" value="P:microtubule-based movement"/>
    <property type="evidence" value="ECO:0007669"/>
    <property type="project" value="InterPro"/>
</dbReference>
<organism evidence="9 10">
    <name type="scientific">Ephemerocybe angulata</name>
    <dbReference type="NCBI Taxonomy" id="980116"/>
    <lineage>
        <taxon>Eukaryota</taxon>
        <taxon>Fungi</taxon>
        <taxon>Dikarya</taxon>
        <taxon>Basidiomycota</taxon>
        <taxon>Agaricomycotina</taxon>
        <taxon>Agaricomycetes</taxon>
        <taxon>Agaricomycetidae</taxon>
        <taxon>Agaricales</taxon>
        <taxon>Agaricineae</taxon>
        <taxon>Psathyrellaceae</taxon>
        <taxon>Ephemerocybe</taxon>
    </lineage>
</organism>
<evidence type="ECO:0000313" key="9">
    <source>
        <dbReference type="EMBL" id="KAF6759510.1"/>
    </source>
</evidence>
<dbReference type="OrthoDB" id="3176171at2759"/>
<sequence>MASERSKVSELQNNHLALSKQLSEAKTQELNHRRELVNFSDEMDEMRKKHTKEVMELEMDLRKKEREAREVTEDLRVTRNDLERERLTVENLRTAMSTQSQTQLTLSAENQALHAQLSSLQRQLESMHLEVADMKELVEEKEKAVIEMKKEVFESETIRRKLHNTILELKGNIRVFCRVRPVLPSDLPALPSPEEEERMREELKAKMDFPDNHDHKEIVLHSTSESAMGIERKDVYNFGFDRVFEPESTQAQVFEEISQLAQSCIDGYNVCIFAYGQTGSGKSFTMEGGPTDSTAGMIPRAVEQVFRVSEEMKSKGWEYKLEGQFLEIYNEAIHDLLIPSTAPDADKKKHDIKHDPKTGRTSVTEATVVPLQSPSQVRVLLTRAQSRRSVAATLMNERSSRSHSVFTLRISGVNVAGEKCEGCLNLVDLAGSERLNVSFGPGVTEKERVKETQSINKSLSALGDVISALGERGSSLSGKEVHIPYRNSKLTYLLQNSLSGSSKTLMVLNLSPLAAHMNESLTSLRFATKVNNTNIGTAKKLAKAS</sequence>
<feature type="coiled-coil region" evidence="6">
    <location>
        <begin position="8"/>
        <end position="85"/>
    </location>
</feature>
<feature type="domain" description="Kinesin motor" evidence="8">
    <location>
        <begin position="172"/>
        <end position="533"/>
    </location>
</feature>
<keyword evidence="2 5" id="KW-0547">Nucleotide-binding</keyword>
<dbReference type="Pfam" id="PF00225">
    <property type="entry name" value="Kinesin"/>
    <property type="match status" value="1"/>
</dbReference>
<dbReference type="InterPro" id="IPR001752">
    <property type="entry name" value="Kinesin_motor_dom"/>
</dbReference>
<dbReference type="EMBL" id="JACGCI010000015">
    <property type="protein sequence ID" value="KAF6759510.1"/>
    <property type="molecule type" value="Genomic_DNA"/>
</dbReference>
<dbReference type="GO" id="GO:0016787">
    <property type="term" value="F:hydrolase activity"/>
    <property type="evidence" value="ECO:0007669"/>
    <property type="project" value="UniProtKB-KW"/>
</dbReference>
<protein>
    <submittedName>
        <fullName evidence="9">P-loop containing nucleoside triphosphate hydrolase protein</fullName>
    </submittedName>
</protein>
<dbReference type="GO" id="GO:0008017">
    <property type="term" value="F:microtubule binding"/>
    <property type="evidence" value="ECO:0007669"/>
    <property type="project" value="InterPro"/>
</dbReference>
<dbReference type="InterPro" id="IPR027417">
    <property type="entry name" value="P-loop_NTPase"/>
</dbReference>
<dbReference type="GO" id="GO:0005874">
    <property type="term" value="C:microtubule"/>
    <property type="evidence" value="ECO:0007669"/>
    <property type="project" value="UniProtKB-KW"/>
</dbReference>
<evidence type="ECO:0000256" key="4">
    <source>
        <dbReference type="ARBA" id="ARBA00023175"/>
    </source>
</evidence>
<comment type="caution">
    <text evidence="9">The sequence shown here is derived from an EMBL/GenBank/DDBJ whole genome shotgun (WGS) entry which is preliminary data.</text>
</comment>
<dbReference type="CDD" id="cd01366">
    <property type="entry name" value="KISc_C_terminal"/>
    <property type="match status" value="1"/>
</dbReference>
<dbReference type="AlphaFoldDB" id="A0A8H6I5X5"/>
<evidence type="ECO:0000256" key="3">
    <source>
        <dbReference type="ARBA" id="ARBA00022840"/>
    </source>
</evidence>
<accession>A0A8H6I5X5</accession>
<keyword evidence="10" id="KW-1185">Reference proteome</keyword>
<evidence type="ECO:0000256" key="6">
    <source>
        <dbReference type="SAM" id="Coils"/>
    </source>
</evidence>
<evidence type="ECO:0000313" key="10">
    <source>
        <dbReference type="Proteomes" id="UP000521943"/>
    </source>
</evidence>
<evidence type="ECO:0000256" key="5">
    <source>
        <dbReference type="PROSITE-ProRule" id="PRU00283"/>
    </source>
</evidence>
<dbReference type="PANTHER" id="PTHR47972">
    <property type="entry name" value="KINESIN-LIKE PROTEIN KLP-3"/>
    <property type="match status" value="1"/>
</dbReference>
<keyword evidence="4 5" id="KW-0505">Motor protein</keyword>
<evidence type="ECO:0000259" key="8">
    <source>
        <dbReference type="PROSITE" id="PS50067"/>
    </source>
</evidence>
<evidence type="ECO:0000256" key="2">
    <source>
        <dbReference type="ARBA" id="ARBA00022741"/>
    </source>
</evidence>
<keyword evidence="3 5" id="KW-0067">ATP-binding</keyword>